<protein>
    <submittedName>
        <fullName evidence="2">Uncharacterized protein</fullName>
    </submittedName>
</protein>
<evidence type="ECO:0000256" key="1">
    <source>
        <dbReference type="SAM" id="MobiDB-lite"/>
    </source>
</evidence>
<accession>A0AAN8B809</accession>
<evidence type="ECO:0000313" key="2">
    <source>
        <dbReference type="EMBL" id="KAK5880301.1"/>
    </source>
</evidence>
<evidence type="ECO:0000313" key="3">
    <source>
        <dbReference type="Proteomes" id="UP001335648"/>
    </source>
</evidence>
<gene>
    <name evidence="2" type="ORF">CesoFtcFv8_023341</name>
</gene>
<reference evidence="2 3" key="1">
    <citation type="journal article" date="2023" name="Mol. Biol. Evol.">
        <title>Genomics of Secondarily Temperate Adaptation in the Only Non-Antarctic Icefish.</title>
        <authorList>
            <person name="Rivera-Colon A.G."/>
            <person name="Rayamajhi N."/>
            <person name="Minhas B.F."/>
            <person name="Madrigal G."/>
            <person name="Bilyk K.T."/>
            <person name="Yoon V."/>
            <person name="Hune M."/>
            <person name="Gregory S."/>
            <person name="Cheng C.H.C."/>
            <person name="Catchen J.M."/>
        </authorList>
    </citation>
    <scope>NUCLEOTIDE SEQUENCE [LARGE SCALE GENOMIC DNA]</scope>
    <source>
        <strain evidence="2">JC2023a</strain>
    </source>
</reference>
<comment type="caution">
    <text evidence="2">The sequence shown here is derived from an EMBL/GenBank/DDBJ whole genome shotgun (WGS) entry which is preliminary data.</text>
</comment>
<name>A0AAN8B809_9TELE</name>
<dbReference type="Proteomes" id="UP001335648">
    <property type="component" value="Unassembled WGS sequence"/>
</dbReference>
<dbReference type="AlphaFoldDB" id="A0AAN8B809"/>
<keyword evidence="3" id="KW-1185">Reference proteome</keyword>
<proteinExistence type="predicted"/>
<dbReference type="EMBL" id="JAULUE010002064">
    <property type="protein sequence ID" value="KAK5880301.1"/>
    <property type="molecule type" value="Genomic_DNA"/>
</dbReference>
<organism evidence="2 3">
    <name type="scientific">Champsocephalus esox</name>
    <name type="common">pike icefish</name>
    <dbReference type="NCBI Taxonomy" id="159716"/>
    <lineage>
        <taxon>Eukaryota</taxon>
        <taxon>Metazoa</taxon>
        <taxon>Chordata</taxon>
        <taxon>Craniata</taxon>
        <taxon>Vertebrata</taxon>
        <taxon>Euteleostomi</taxon>
        <taxon>Actinopterygii</taxon>
        <taxon>Neopterygii</taxon>
        <taxon>Teleostei</taxon>
        <taxon>Neoteleostei</taxon>
        <taxon>Acanthomorphata</taxon>
        <taxon>Eupercaria</taxon>
        <taxon>Perciformes</taxon>
        <taxon>Notothenioidei</taxon>
        <taxon>Channichthyidae</taxon>
        <taxon>Champsocephalus</taxon>
    </lineage>
</organism>
<sequence length="89" mass="9425">MSPTPGPLSPPLRTSRGTSTSRPMAFLKNTLYSTLFHRCSDCSLQALAPLVSAVNDLITICGVTIRPAATVDVYVPPFPACIIFISSTA</sequence>
<feature type="compositionally biased region" description="Pro residues" evidence="1">
    <location>
        <begin position="1"/>
        <end position="10"/>
    </location>
</feature>
<feature type="region of interest" description="Disordered" evidence="1">
    <location>
        <begin position="1"/>
        <end position="20"/>
    </location>
</feature>